<dbReference type="AlphaFoldDB" id="A0A151NBR2"/>
<protein>
    <submittedName>
        <fullName evidence="1">Uncharacterized protein</fullName>
    </submittedName>
</protein>
<evidence type="ECO:0000313" key="2">
    <source>
        <dbReference type="Proteomes" id="UP000050525"/>
    </source>
</evidence>
<keyword evidence="2" id="KW-1185">Reference proteome</keyword>
<reference evidence="1 2" key="1">
    <citation type="journal article" date="2012" name="Genome Biol.">
        <title>Sequencing three crocodilian genomes to illuminate the evolution of archosaurs and amniotes.</title>
        <authorList>
            <person name="St John J.A."/>
            <person name="Braun E.L."/>
            <person name="Isberg S.R."/>
            <person name="Miles L.G."/>
            <person name="Chong A.Y."/>
            <person name="Gongora J."/>
            <person name="Dalzell P."/>
            <person name="Moran C."/>
            <person name="Bed'hom B."/>
            <person name="Abzhanov A."/>
            <person name="Burgess S.C."/>
            <person name="Cooksey A.M."/>
            <person name="Castoe T.A."/>
            <person name="Crawford N.G."/>
            <person name="Densmore L.D."/>
            <person name="Drew J.C."/>
            <person name="Edwards S.V."/>
            <person name="Faircloth B.C."/>
            <person name="Fujita M.K."/>
            <person name="Greenwold M.J."/>
            <person name="Hoffmann F.G."/>
            <person name="Howard J.M."/>
            <person name="Iguchi T."/>
            <person name="Janes D.E."/>
            <person name="Khan S.Y."/>
            <person name="Kohno S."/>
            <person name="de Koning A.J."/>
            <person name="Lance S.L."/>
            <person name="McCarthy F.M."/>
            <person name="McCormack J.E."/>
            <person name="Merchant M.E."/>
            <person name="Peterson D.G."/>
            <person name="Pollock D.D."/>
            <person name="Pourmand N."/>
            <person name="Raney B.J."/>
            <person name="Roessler K.A."/>
            <person name="Sanford J.R."/>
            <person name="Sawyer R.H."/>
            <person name="Schmidt C.J."/>
            <person name="Triplett E.W."/>
            <person name="Tuberville T.D."/>
            <person name="Venegas-Anaya M."/>
            <person name="Howard J.T."/>
            <person name="Jarvis E.D."/>
            <person name="Guillette L.J.Jr."/>
            <person name="Glenn T.C."/>
            <person name="Green R.E."/>
            <person name="Ray D.A."/>
        </authorList>
    </citation>
    <scope>NUCLEOTIDE SEQUENCE [LARGE SCALE GENOMIC DNA]</scope>
    <source>
        <strain evidence="1">KSC_2009_1</strain>
    </source>
</reference>
<evidence type="ECO:0000313" key="1">
    <source>
        <dbReference type="EMBL" id="KYO34256.1"/>
    </source>
</evidence>
<name>A0A151NBR2_ALLMI</name>
<sequence length="119" mass="13203">MERFVMTSVSSGTIPSSSDLSEAALVSDTAAQFGCAFEGNERISGTSSPLRADHSSYTRWGRRGGLARQVNEEPCIQLKALRRCLGSRSRWFHSFAMDLETEAPRREVTCLRWCGGRGR</sequence>
<dbReference type="Proteomes" id="UP000050525">
    <property type="component" value="Unassembled WGS sequence"/>
</dbReference>
<comment type="caution">
    <text evidence="1">The sequence shown here is derived from an EMBL/GenBank/DDBJ whole genome shotgun (WGS) entry which is preliminary data.</text>
</comment>
<organism evidence="1 2">
    <name type="scientific">Alligator mississippiensis</name>
    <name type="common">American alligator</name>
    <dbReference type="NCBI Taxonomy" id="8496"/>
    <lineage>
        <taxon>Eukaryota</taxon>
        <taxon>Metazoa</taxon>
        <taxon>Chordata</taxon>
        <taxon>Craniata</taxon>
        <taxon>Vertebrata</taxon>
        <taxon>Euteleostomi</taxon>
        <taxon>Archelosauria</taxon>
        <taxon>Archosauria</taxon>
        <taxon>Crocodylia</taxon>
        <taxon>Alligatoridae</taxon>
        <taxon>Alligatorinae</taxon>
        <taxon>Alligator</taxon>
    </lineage>
</organism>
<gene>
    <name evidence="1" type="ORF">Y1Q_0023699</name>
</gene>
<proteinExistence type="predicted"/>
<dbReference type="EMBL" id="AKHW03003562">
    <property type="protein sequence ID" value="KYO34256.1"/>
    <property type="molecule type" value="Genomic_DNA"/>
</dbReference>
<accession>A0A151NBR2</accession>